<dbReference type="Proteomes" id="UP000231516">
    <property type="component" value="Unassembled WGS sequence"/>
</dbReference>
<dbReference type="PANTHER" id="PTHR43356">
    <property type="entry name" value="PHOSPHATE ACETYLTRANSFERASE"/>
    <property type="match status" value="1"/>
</dbReference>
<dbReference type="InterPro" id="IPR002505">
    <property type="entry name" value="PTA_PTB"/>
</dbReference>
<keyword evidence="3" id="KW-0012">Acyltransferase</keyword>
<organism evidence="5 6">
    <name type="scientific">Paramylibacter kogurei</name>
    <dbReference type="NCBI Taxonomy" id="1889778"/>
    <lineage>
        <taxon>Bacteria</taxon>
        <taxon>Pseudomonadati</taxon>
        <taxon>Pseudomonadota</taxon>
        <taxon>Alphaproteobacteria</taxon>
        <taxon>Rhodobacterales</taxon>
        <taxon>Paracoccaceae</taxon>
        <taxon>Paramylibacter</taxon>
    </lineage>
</organism>
<gene>
    <name evidence="5" type="ORF">BFP76_04235</name>
</gene>
<evidence type="ECO:0000313" key="6">
    <source>
        <dbReference type="Proteomes" id="UP000231516"/>
    </source>
</evidence>
<dbReference type="EMBL" id="MDGM01000012">
    <property type="protein sequence ID" value="PIB25096.1"/>
    <property type="molecule type" value="Genomic_DNA"/>
</dbReference>
<dbReference type="InterPro" id="IPR012147">
    <property type="entry name" value="P_Ac_Bu_trans"/>
</dbReference>
<keyword evidence="2 5" id="KW-0808">Transferase</keyword>
<evidence type="ECO:0000256" key="2">
    <source>
        <dbReference type="ARBA" id="ARBA00022679"/>
    </source>
</evidence>
<dbReference type="Pfam" id="PF01515">
    <property type="entry name" value="PTA_PTB"/>
    <property type="match status" value="1"/>
</dbReference>
<dbReference type="InterPro" id="IPR050500">
    <property type="entry name" value="Phos_Acetyltrans/Butyryltrans"/>
</dbReference>
<dbReference type="SUPFAM" id="SSF53659">
    <property type="entry name" value="Isocitrate/Isopropylmalate dehydrogenase-like"/>
    <property type="match status" value="1"/>
</dbReference>
<keyword evidence="6" id="KW-1185">Reference proteome</keyword>
<comment type="similarity">
    <text evidence="1">Belongs to the phosphate acetyltransferase and butyryltransferase family.</text>
</comment>
<comment type="caution">
    <text evidence="5">The sequence shown here is derived from an EMBL/GenBank/DDBJ whole genome shotgun (WGS) entry which is preliminary data.</text>
</comment>
<proteinExistence type="inferred from homology"/>
<dbReference type="RefSeq" id="WP_099594015.1">
    <property type="nucleotide sequence ID" value="NZ_MDGM01000012.1"/>
</dbReference>
<evidence type="ECO:0000256" key="3">
    <source>
        <dbReference type="ARBA" id="ARBA00023315"/>
    </source>
</evidence>
<name>A0A2G5K6B3_9RHOB</name>
<evidence type="ECO:0000313" key="5">
    <source>
        <dbReference type="EMBL" id="PIB25096.1"/>
    </source>
</evidence>
<feature type="domain" description="Phosphate acetyl/butaryl transferase" evidence="4">
    <location>
        <begin position="90"/>
        <end position="303"/>
    </location>
</feature>
<accession>A0A2G5K6B3</accession>
<dbReference type="PIRSF" id="PIRSF000428">
    <property type="entry name" value="P_Ac_trans"/>
    <property type="match status" value="1"/>
</dbReference>
<sequence>MTNTAFLNDAKITAPKSLLAQAKKCPAPRVVIAQAGATLPMQAAMEATLAGLMTPVFTGDANEISVQAIALGWDISQFEIIDAQGEEESAIAAAHLCGEGRADVLMKGHLHTDVFMKAALNRDAGLRTDQRLVHIFHMTQGNSRPLLISDAAVNVTPDMKTRQSAVIQCAKLMQLLGQKRPKIAILSATETPIPSVPSSIDAKDLSDWAASEILDADVSGPLAMDLILSRDAAKTKGMDDPVAGNADAIIVPDIVSGNALFKALVYTAGACAAGVVMGAKVPILLTSRADPAEARLASIALAAIIANAS</sequence>
<protein>
    <submittedName>
        <fullName evidence="5">Phosphate acetyltransferase</fullName>
    </submittedName>
</protein>
<dbReference type="OrthoDB" id="9800237at2"/>
<reference evidence="5 6" key="1">
    <citation type="submission" date="2016-08" db="EMBL/GenBank/DDBJ databases">
        <title>Draft genome of Amylibacter sp. strain 4G11.</title>
        <authorList>
            <person name="Wong S.-K."/>
            <person name="Hamasaki K."/>
            <person name="Yoshizawa S."/>
        </authorList>
    </citation>
    <scope>NUCLEOTIDE SEQUENCE [LARGE SCALE GENOMIC DNA]</scope>
    <source>
        <strain evidence="5 6">4G11</strain>
    </source>
</reference>
<dbReference type="GO" id="GO:0016746">
    <property type="term" value="F:acyltransferase activity"/>
    <property type="evidence" value="ECO:0007669"/>
    <property type="project" value="UniProtKB-KW"/>
</dbReference>
<dbReference type="AlphaFoldDB" id="A0A2G5K6B3"/>
<evidence type="ECO:0000256" key="1">
    <source>
        <dbReference type="ARBA" id="ARBA00005656"/>
    </source>
</evidence>
<dbReference type="PANTHER" id="PTHR43356:SF2">
    <property type="entry name" value="PHOSPHATE ACETYLTRANSFERASE"/>
    <property type="match status" value="1"/>
</dbReference>
<dbReference type="Gene3D" id="3.40.718.10">
    <property type="entry name" value="Isopropylmalate Dehydrogenase"/>
    <property type="match status" value="1"/>
</dbReference>
<evidence type="ECO:0000259" key="4">
    <source>
        <dbReference type="Pfam" id="PF01515"/>
    </source>
</evidence>